<keyword evidence="3" id="KW-1185">Reference proteome</keyword>
<evidence type="ECO:0000259" key="1">
    <source>
        <dbReference type="Pfam" id="PF05901"/>
    </source>
</evidence>
<protein>
    <recommendedName>
        <fullName evidence="1">Excalibur calcium-binding domain-containing protein</fullName>
    </recommendedName>
</protein>
<accession>A0A5Q3Q2P0</accession>
<dbReference type="Proteomes" id="UP000371041">
    <property type="component" value="Chromosome"/>
</dbReference>
<evidence type="ECO:0000313" key="2">
    <source>
        <dbReference type="EMBL" id="QGK68841.1"/>
    </source>
</evidence>
<dbReference type="KEGG" id="sace:GIY23_04130"/>
<dbReference type="AlphaFoldDB" id="A0A5Q3Q2P0"/>
<reference evidence="3" key="1">
    <citation type="submission" date="2019-11" db="EMBL/GenBank/DDBJ databases">
        <title>The complete genome sequence of Saccharopolyspora sp. E2A.</title>
        <authorList>
            <person name="Zhang G."/>
        </authorList>
    </citation>
    <scope>NUCLEOTIDE SEQUENCE [LARGE SCALE GENOMIC DNA]</scope>
    <source>
        <strain evidence="3">E2A</strain>
    </source>
</reference>
<sequence length="58" mass="6506">MTAPRNQEWWGTTDCSVLADNGLTFDEVNSYWAALGYPSNMDNENDGIPCETIYGEQN</sequence>
<feature type="domain" description="Excalibur calcium-binding" evidence="1">
    <location>
        <begin position="27"/>
        <end position="51"/>
    </location>
</feature>
<organism evidence="2 3">
    <name type="scientific">Allosaccharopolyspora coralli</name>
    <dbReference type="NCBI Taxonomy" id="2665642"/>
    <lineage>
        <taxon>Bacteria</taxon>
        <taxon>Bacillati</taxon>
        <taxon>Actinomycetota</taxon>
        <taxon>Actinomycetes</taxon>
        <taxon>Pseudonocardiales</taxon>
        <taxon>Pseudonocardiaceae</taxon>
        <taxon>Allosaccharopolyspora</taxon>
    </lineage>
</organism>
<evidence type="ECO:0000313" key="3">
    <source>
        <dbReference type="Proteomes" id="UP000371041"/>
    </source>
</evidence>
<proteinExistence type="predicted"/>
<gene>
    <name evidence="2" type="ORF">GIY23_04130</name>
</gene>
<name>A0A5Q3Q2P0_9PSEU</name>
<dbReference type="EMBL" id="CP045929">
    <property type="protein sequence ID" value="QGK68841.1"/>
    <property type="molecule type" value="Genomic_DNA"/>
</dbReference>
<dbReference type="InterPro" id="IPR008613">
    <property type="entry name" value="Excalibur_Ca-bd_domain"/>
</dbReference>
<dbReference type="RefSeq" id="WP_154075444.1">
    <property type="nucleotide sequence ID" value="NZ_CP045929.1"/>
</dbReference>
<dbReference type="Pfam" id="PF05901">
    <property type="entry name" value="Excalibur"/>
    <property type="match status" value="1"/>
</dbReference>